<protein>
    <recommendedName>
        <fullName evidence="4">DUF3558 domain-containing protein</fullName>
    </recommendedName>
</protein>
<dbReference type="AlphaFoldDB" id="A0A516R1S2"/>
<sequence>MNRTVRSIVLVATLSLAVAACTAGEGDGHASPSPGERRTPLSKLDAVALSGDPLAAGDVELSGHGTHPLGEVRLGGHRIVSYLTGKKCGVSVFNAEKGEVIGLRTAWPEGTSEGSNKLPGGPYFSSSASSAAKSDPWVSLSCGKSSMIIEYQSKASSKASRLNGSISVKRSKDKYTQFVVIGSAKERAKILAKLP</sequence>
<feature type="chain" id="PRO_5039085583" description="DUF3558 domain-containing protein" evidence="1">
    <location>
        <begin position="24"/>
        <end position="195"/>
    </location>
</feature>
<organism evidence="2 3">
    <name type="scientific">Streptomyces spectabilis</name>
    <dbReference type="NCBI Taxonomy" id="68270"/>
    <lineage>
        <taxon>Bacteria</taxon>
        <taxon>Bacillati</taxon>
        <taxon>Actinomycetota</taxon>
        <taxon>Actinomycetes</taxon>
        <taxon>Kitasatosporales</taxon>
        <taxon>Streptomycetaceae</taxon>
        <taxon>Streptomyces</taxon>
    </lineage>
</organism>
<dbReference type="EMBL" id="CP040916">
    <property type="protein sequence ID" value="QDQ09607.1"/>
    <property type="molecule type" value="Genomic_DNA"/>
</dbReference>
<evidence type="ECO:0000313" key="3">
    <source>
        <dbReference type="Proteomes" id="UP000316806"/>
    </source>
</evidence>
<reference evidence="2 3" key="1">
    <citation type="journal article" date="2019" name="J. Ind. Microbiol. Biotechnol.">
        <title>The complete genomic sequence of Streptomyces spectabilis NRRL-2792 and identification of secondary metabolite biosynthetic gene clusters.</title>
        <authorList>
            <person name="Sinha A."/>
            <person name="Phillips-Salemka S."/>
            <person name="Niraula T.A."/>
            <person name="Short K.A."/>
            <person name="Niraula N.P."/>
        </authorList>
    </citation>
    <scope>NUCLEOTIDE SEQUENCE [LARGE SCALE GENOMIC DNA]</scope>
    <source>
        <strain evidence="2 3">NRRL 2792</strain>
    </source>
</reference>
<proteinExistence type="predicted"/>
<dbReference type="PROSITE" id="PS51257">
    <property type="entry name" value="PROKAR_LIPOPROTEIN"/>
    <property type="match status" value="1"/>
</dbReference>
<evidence type="ECO:0008006" key="4">
    <source>
        <dbReference type="Google" id="ProtNLM"/>
    </source>
</evidence>
<evidence type="ECO:0000313" key="2">
    <source>
        <dbReference type="EMBL" id="QDQ09607.1"/>
    </source>
</evidence>
<dbReference type="RefSeq" id="WP_144001185.1">
    <property type="nucleotide sequence ID" value="NZ_CP040916.1"/>
</dbReference>
<name>A0A516R1S2_STRST</name>
<gene>
    <name evidence="2" type="ORF">FH965_02730</name>
</gene>
<accession>A0A516R1S2</accession>
<keyword evidence="1" id="KW-0732">Signal</keyword>
<dbReference type="Proteomes" id="UP000316806">
    <property type="component" value="Chromosome"/>
</dbReference>
<feature type="signal peptide" evidence="1">
    <location>
        <begin position="1"/>
        <end position="23"/>
    </location>
</feature>
<evidence type="ECO:0000256" key="1">
    <source>
        <dbReference type="SAM" id="SignalP"/>
    </source>
</evidence>